<keyword evidence="3" id="KW-1185">Reference proteome</keyword>
<proteinExistence type="predicted"/>
<feature type="region of interest" description="Disordered" evidence="1">
    <location>
        <begin position="219"/>
        <end position="258"/>
    </location>
</feature>
<organism evidence="2 3">
    <name type="scientific">Penicillium cataractarum</name>
    <dbReference type="NCBI Taxonomy" id="2100454"/>
    <lineage>
        <taxon>Eukaryota</taxon>
        <taxon>Fungi</taxon>
        <taxon>Dikarya</taxon>
        <taxon>Ascomycota</taxon>
        <taxon>Pezizomycotina</taxon>
        <taxon>Eurotiomycetes</taxon>
        <taxon>Eurotiomycetidae</taxon>
        <taxon>Eurotiales</taxon>
        <taxon>Aspergillaceae</taxon>
        <taxon>Penicillium</taxon>
    </lineage>
</organism>
<sequence length="258" mass="28717">MAHEPLHGSCSCGRNEYTIHIPDDVADHAQIYFDTGRDSRQFLASWLRVPLEWYQSHTLSFFPDETHTSIRRVFTPPHAPQTRRIFCGFCGTPLTFWTEEPKEEANFMSISIGSLSREHQRALEDLDLLPEVVGEEKSVAGLVKSSAATAGSDIRASAIVVPILGESDISGTVHHGTFDGIPWFEEMVEGSRLGRLMRQRRGMGVSHDKSTSIEWEISEWQGDGSGALGKDSDDSNGQATGKRKRDRHVDVEPSPKRA</sequence>
<dbReference type="EMBL" id="JAPZBS010000009">
    <property type="protein sequence ID" value="KAJ5359261.1"/>
    <property type="molecule type" value="Genomic_DNA"/>
</dbReference>
<name>A0A9W9UY98_9EURO</name>
<dbReference type="AlphaFoldDB" id="A0A9W9UY98"/>
<reference evidence="2" key="2">
    <citation type="journal article" date="2023" name="IMA Fungus">
        <title>Comparative genomic study of the Penicillium genus elucidates a diverse pangenome and 15 lateral gene transfer events.</title>
        <authorList>
            <person name="Petersen C."/>
            <person name="Sorensen T."/>
            <person name="Nielsen M.R."/>
            <person name="Sondergaard T.E."/>
            <person name="Sorensen J.L."/>
            <person name="Fitzpatrick D.A."/>
            <person name="Frisvad J.C."/>
            <person name="Nielsen K.L."/>
        </authorList>
    </citation>
    <scope>NUCLEOTIDE SEQUENCE</scope>
    <source>
        <strain evidence="2">IBT 29864</strain>
    </source>
</reference>
<reference evidence="2" key="1">
    <citation type="submission" date="2022-11" db="EMBL/GenBank/DDBJ databases">
        <authorList>
            <person name="Petersen C."/>
        </authorList>
    </citation>
    <scope>NUCLEOTIDE SEQUENCE</scope>
    <source>
        <strain evidence="2">IBT 29864</strain>
    </source>
</reference>
<dbReference type="Proteomes" id="UP001147782">
    <property type="component" value="Unassembled WGS sequence"/>
</dbReference>
<dbReference type="GeneID" id="81443766"/>
<dbReference type="OrthoDB" id="3907216at2759"/>
<evidence type="ECO:0000313" key="2">
    <source>
        <dbReference type="EMBL" id="KAJ5359261.1"/>
    </source>
</evidence>
<evidence type="ECO:0000256" key="1">
    <source>
        <dbReference type="SAM" id="MobiDB-lite"/>
    </source>
</evidence>
<feature type="compositionally biased region" description="Basic and acidic residues" evidence="1">
    <location>
        <begin position="247"/>
        <end position="258"/>
    </location>
</feature>
<dbReference type="RefSeq" id="XP_056550547.1">
    <property type="nucleotide sequence ID" value="XM_056704587.1"/>
</dbReference>
<evidence type="ECO:0008006" key="4">
    <source>
        <dbReference type="Google" id="ProtNLM"/>
    </source>
</evidence>
<gene>
    <name evidence="2" type="ORF">N7496_011674</name>
</gene>
<evidence type="ECO:0000313" key="3">
    <source>
        <dbReference type="Proteomes" id="UP001147782"/>
    </source>
</evidence>
<comment type="caution">
    <text evidence="2">The sequence shown here is derived from an EMBL/GenBank/DDBJ whole genome shotgun (WGS) entry which is preliminary data.</text>
</comment>
<protein>
    <recommendedName>
        <fullName evidence="4">CENP-V/GFA domain-containing protein</fullName>
    </recommendedName>
</protein>
<dbReference type="Gene3D" id="2.170.150.70">
    <property type="match status" value="1"/>
</dbReference>
<accession>A0A9W9UY98</accession>